<accession>A0A3B5A783</accession>
<comment type="subcellular location">
    <subcellularLocation>
        <location evidence="1">Lysosome lumen</location>
    </subcellularLocation>
</comment>
<evidence type="ECO:0000256" key="3">
    <source>
        <dbReference type="RuleBase" id="RU004328"/>
    </source>
</evidence>
<dbReference type="GO" id="GO:0033897">
    <property type="term" value="F:ribonuclease T2 activity"/>
    <property type="evidence" value="ECO:0007669"/>
    <property type="project" value="InterPro"/>
</dbReference>
<dbReference type="GO" id="GO:0006401">
    <property type="term" value="P:RNA catabolic process"/>
    <property type="evidence" value="ECO:0007669"/>
    <property type="project" value="TreeGrafter"/>
</dbReference>
<evidence type="ECO:0000256" key="4">
    <source>
        <dbReference type="SAM" id="SignalP"/>
    </source>
</evidence>
<dbReference type="SUPFAM" id="SSF55895">
    <property type="entry name" value="Ribonuclease Rh-like"/>
    <property type="match status" value="1"/>
</dbReference>
<dbReference type="PROSITE" id="PS00530">
    <property type="entry name" value="RNASE_T2_1"/>
    <property type="match status" value="1"/>
</dbReference>
<dbReference type="PANTHER" id="PTHR11240">
    <property type="entry name" value="RIBONUCLEASE T2"/>
    <property type="match status" value="1"/>
</dbReference>
<dbReference type="InterPro" id="IPR036430">
    <property type="entry name" value="RNase_T2-like_sf"/>
</dbReference>
<reference evidence="5" key="1">
    <citation type="submission" date="2023-09" db="UniProtKB">
        <authorList>
            <consortium name="Ensembl"/>
        </authorList>
    </citation>
    <scope>IDENTIFICATION</scope>
</reference>
<dbReference type="STRING" id="144197.ENSSPAP00000013739"/>
<dbReference type="InterPro" id="IPR001568">
    <property type="entry name" value="RNase_T2-like"/>
</dbReference>
<dbReference type="InterPro" id="IPR018188">
    <property type="entry name" value="RNase_T2_His_AS_1"/>
</dbReference>
<feature type="signal peptide" evidence="4">
    <location>
        <begin position="1"/>
        <end position="33"/>
    </location>
</feature>
<comment type="similarity">
    <text evidence="2 3">Belongs to the RNase T2 family.</text>
</comment>
<feature type="chain" id="PRO_5017469546" evidence="4">
    <location>
        <begin position="34"/>
        <end position="273"/>
    </location>
</feature>
<dbReference type="Pfam" id="PF00445">
    <property type="entry name" value="Ribonuclease_T2"/>
    <property type="match status" value="1"/>
</dbReference>
<proteinExistence type="inferred from homology"/>
<dbReference type="GO" id="GO:0043202">
    <property type="term" value="C:lysosomal lumen"/>
    <property type="evidence" value="ECO:0007669"/>
    <property type="project" value="UniProtKB-SubCell"/>
</dbReference>
<evidence type="ECO:0000256" key="2">
    <source>
        <dbReference type="ARBA" id="ARBA00007469"/>
    </source>
</evidence>
<keyword evidence="4" id="KW-0732">Signal</keyword>
<evidence type="ECO:0000313" key="5">
    <source>
        <dbReference type="Ensembl" id="ENSSPAP00000013739.1"/>
    </source>
</evidence>
<dbReference type="GO" id="GO:0003723">
    <property type="term" value="F:RNA binding"/>
    <property type="evidence" value="ECO:0007669"/>
    <property type="project" value="InterPro"/>
</dbReference>
<evidence type="ECO:0000256" key="1">
    <source>
        <dbReference type="ARBA" id="ARBA00004227"/>
    </source>
</evidence>
<dbReference type="PANTHER" id="PTHR11240:SF85">
    <property type="entry name" value="RIBONUCLEASE T2"/>
    <property type="match status" value="1"/>
</dbReference>
<name>A0A3B5A783_9TELE</name>
<organism evidence="5">
    <name type="scientific">Stegastes partitus</name>
    <name type="common">bicolor damselfish</name>
    <dbReference type="NCBI Taxonomy" id="144197"/>
    <lineage>
        <taxon>Eukaryota</taxon>
        <taxon>Metazoa</taxon>
        <taxon>Chordata</taxon>
        <taxon>Craniata</taxon>
        <taxon>Vertebrata</taxon>
        <taxon>Euteleostomi</taxon>
        <taxon>Actinopterygii</taxon>
        <taxon>Neopterygii</taxon>
        <taxon>Teleostei</taxon>
        <taxon>Neoteleostei</taxon>
        <taxon>Acanthomorphata</taxon>
        <taxon>Ovalentaria</taxon>
        <taxon>Pomacentridae</taxon>
        <taxon>Stegastes</taxon>
    </lineage>
</organism>
<dbReference type="GeneTree" id="ENSGT00640000091563"/>
<dbReference type="Ensembl" id="ENSSPAT00000013969.1">
    <property type="protein sequence ID" value="ENSSPAP00000013739.1"/>
    <property type="gene ID" value="ENSSPAG00000010405.1"/>
</dbReference>
<dbReference type="GO" id="GO:0005576">
    <property type="term" value="C:extracellular region"/>
    <property type="evidence" value="ECO:0007669"/>
    <property type="project" value="TreeGrafter"/>
</dbReference>
<sequence>MAAGEMCCSLLPLLVALSPALLLLLQRPDVADGHWEDYKYGRQGAEHHCTWKCVLFTLQWPGGFCQSLNNESLCRIPQNVNNWTIHGLWPLKSKDCCDCWPMFHSDVQELEAELTEHWPSLLKTKSSFQFWREEWRKHGACAACVEGLNSPLRYFQICLKLRHQFDIHRLLDDAGITPSCDRPYKVEEVHGVLAPHLGDKLEIQCVTDDKGQQVWFQVKIGLSRNLTVGCDHHGDAAAGPGPGWYPSPGHPCPPGDPFYYLPIDHEQPLRPCG</sequence>
<dbReference type="AlphaFoldDB" id="A0A3B5A783"/>
<dbReference type="Gene3D" id="3.90.730.10">
    <property type="entry name" value="Ribonuclease T2-like"/>
    <property type="match status" value="1"/>
</dbReference>
<protein>
    <submittedName>
        <fullName evidence="5">Ribonuclease T2-like</fullName>
    </submittedName>
</protein>